<organism evidence="1 2">
    <name type="scientific">Rheinheimera marina</name>
    <dbReference type="NCBI Taxonomy" id="1774958"/>
    <lineage>
        <taxon>Bacteria</taxon>
        <taxon>Pseudomonadati</taxon>
        <taxon>Pseudomonadota</taxon>
        <taxon>Gammaproteobacteria</taxon>
        <taxon>Chromatiales</taxon>
        <taxon>Chromatiaceae</taxon>
        <taxon>Rheinheimera</taxon>
    </lineage>
</organism>
<name>A0ABV9JQ45_9GAMM</name>
<protein>
    <submittedName>
        <fullName evidence="1">YfcL family protein</fullName>
    </submittedName>
</protein>
<comment type="caution">
    <text evidence="1">The sequence shown here is derived from an EMBL/GenBank/DDBJ whole genome shotgun (WGS) entry which is preliminary data.</text>
</comment>
<dbReference type="Proteomes" id="UP001595962">
    <property type="component" value="Unassembled WGS sequence"/>
</dbReference>
<accession>A0ABV9JQ45</accession>
<keyword evidence="2" id="KW-1185">Reference proteome</keyword>
<evidence type="ECO:0000313" key="2">
    <source>
        <dbReference type="Proteomes" id="UP001595962"/>
    </source>
</evidence>
<dbReference type="InterPro" id="IPR014987">
    <property type="entry name" value="UPF_YfcL"/>
</dbReference>
<dbReference type="RefSeq" id="WP_377335419.1">
    <property type="nucleotide sequence ID" value="NZ_JBHSGB010000014.1"/>
</dbReference>
<proteinExistence type="predicted"/>
<dbReference type="EMBL" id="JBHSGB010000014">
    <property type="protein sequence ID" value="MFC4656396.1"/>
    <property type="molecule type" value="Genomic_DNA"/>
</dbReference>
<reference evidence="2" key="1">
    <citation type="journal article" date="2019" name="Int. J. Syst. Evol. Microbiol.">
        <title>The Global Catalogue of Microorganisms (GCM) 10K type strain sequencing project: providing services to taxonomists for standard genome sequencing and annotation.</title>
        <authorList>
            <consortium name="The Broad Institute Genomics Platform"/>
            <consortium name="The Broad Institute Genome Sequencing Center for Infectious Disease"/>
            <person name="Wu L."/>
            <person name="Ma J."/>
        </authorList>
    </citation>
    <scope>NUCLEOTIDE SEQUENCE [LARGE SCALE GENOMIC DNA]</scope>
    <source>
        <strain evidence="2">DT28</strain>
    </source>
</reference>
<evidence type="ECO:0000313" key="1">
    <source>
        <dbReference type="EMBL" id="MFC4656396.1"/>
    </source>
</evidence>
<gene>
    <name evidence="1" type="ORF">ACFO3I_15370</name>
</gene>
<sequence length="91" mass="10075">MQVQLFISQVADFFDALVPKASDDELFASGYLRGHVDLAIGQRQVLEQEFAVAELTADIDQSLQQAIANGELNEQDQQLVLGLWAQVQQLS</sequence>
<dbReference type="Pfam" id="PF08891">
    <property type="entry name" value="YfcL"/>
    <property type="match status" value="1"/>
</dbReference>